<reference evidence="10 11" key="1">
    <citation type="journal article" date="2015" name="Int. J. Syst. Evol. Microbiol.">
        <title>Carboxylicivirga linearis sp. nov., isolated from a sea cucumber culture pond.</title>
        <authorList>
            <person name="Wang F.Q."/>
            <person name="Zhou Y.X."/>
            <person name="Lin X.Z."/>
            <person name="Chen G.J."/>
            <person name="Du Z.J."/>
        </authorList>
    </citation>
    <scope>NUCLEOTIDE SEQUENCE [LARGE SCALE GENOMIC DNA]</scope>
    <source>
        <strain evidence="10 11">FB218</strain>
    </source>
</reference>
<keyword evidence="3 8" id="KW-1134">Transmembrane beta strand</keyword>
<dbReference type="Gene3D" id="2.40.170.20">
    <property type="entry name" value="TonB-dependent receptor, beta-barrel domain"/>
    <property type="match status" value="1"/>
</dbReference>
<dbReference type="InterPro" id="IPR036942">
    <property type="entry name" value="Beta-barrel_TonB_sf"/>
</dbReference>
<dbReference type="SUPFAM" id="SSF56935">
    <property type="entry name" value="Porins"/>
    <property type="match status" value="1"/>
</dbReference>
<dbReference type="InterPro" id="IPR039426">
    <property type="entry name" value="TonB-dep_rcpt-like"/>
</dbReference>
<dbReference type="PANTHER" id="PTHR30069:SF29">
    <property type="entry name" value="HEMOGLOBIN AND HEMOGLOBIN-HAPTOGLOBIN-BINDING PROTEIN 1-RELATED"/>
    <property type="match status" value="1"/>
</dbReference>
<evidence type="ECO:0000256" key="4">
    <source>
        <dbReference type="ARBA" id="ARBA00022692"/>
    </source>
</evidence>
<comment type="caution">
    <text evidence="10">The sequence shown here is derived from an EMBL/GenBank/DDBJ whole genome shotgun (WGS) entry which is preliminary data.</text>
</comment>
<comment type="similarity">
    <text evidence="8">Belongs to the TonB-dependent receptor family.</text>
</comment>
<evidence type="ECO:0000256" key="2">
    <source>
        <dbReference type="ARBA" id="ARBA00022448"/>
    </source>
</evidence>
<dbReference type="Pfam" id="PF13715">
    <property type="entry name" value="CarbopepD_reg_2"/>
    <property type="match status" value="1"/>
</dbReference>
<evidence type="ECO:0000313" key="11">
    <source>
        <dbReference type="Proteomes" id="UP000708576"/>
    </source>
</evidence>
<dbReference type="Proteomes" id="UP000708576">
    <property type="component" value="Unassembled WGS sequence"/>
</dbReference>
<dbReference type="InterPro" id="IPR012910">
    <property type="entry name" value="Plug_dom"/>
</dbReference>
<keyword evidence="11" id="KW-1185">Reference proteome</keyword>
<feature type="domain" description="TonB-dependent receptor plug" evidence="9">
    <location>
        <begin position="118"/>
        <end position="222"/>
    </location>
</feature>
<sequence>MKFLIIHLILFAFLPIGIQAQNVFNLTGEVRDTANIPISQAVVAIEETAMGTYSNSKGNYSLKIPSGKYTVTVMAYGYHTLKKDIEINNNQVIHFILKDESKELTSVDVYGKSASQQLRESAFSVNAINIKKFTSSLNNLNTLVGSSSGIKIREDGGVGSDFDLSINGLAGNSIRYFIDGVPLSSIGNGVTLGNIPVNIVERIEVYKGVVPAFLGSDALGGTINIITKKNKKNFLDVSYGVGSFSTHKADFNAQYISPKSGVFIQPSLGINYSKNNYLMKGVEVSDYSGRFHTVDAKRFHDDFFSVLSQIKVGVAKKEWADLFSVSASYFYSDKELQTGSQQQWVRGAATRSNNSFNISGQYQKHNFLVEGLAADLSLMHTWDNRIVTDTSFYKYKWDGSKSFEGDGNELRGGPKSIRHIDRPVTIGRVNFNYLLNDRHTFNFNYLINYLSNKRYDDLDESFEPSEDVLGKQIIGISYSQSFWNNKLNNTFFVKDYINHLKIEQQDDYWITGSDEVPNSFTTNNWGYGFGSRLQLNNPLGFKVSYEQSVRLPVAREFLGNGTTIDANFKLRPESSDNINAGVFGTLYFTGKHCLFYEGGFFYRKVEDYIRLIAAQNEGNGQYENNKNVTVKGVEGEFRYSYNNVLQVIANISYLEEINKTKYKDDGKPDVSYNLQMPNRPWFYSNVQCNYRKNQPFGAEDSQLMMAYYFHYVHWYYLTWKELGAYNKDLIPTQYSHDIRLTYSIKQEKYNISLECNNIFDRTLYDNFRMQKPGRSFFLKLRIFIN</sequence>
<organism evidence="10 11">
    <name type="scientific">Carboxylicivirga linearis</name>
    <dbReference type="NCBI Taxonomy" id="1628157"/>
    <lineage>
        <taxon>Bacteria</taxon>
        <taxon>Pseudomonadati</taxon>
        <taxon>Bacteroidota</taxon>
        <taxon>Bacteroidia</taxon>
        <taxon>Marinilabiliales</taxon>
        <taxon>Marinilabiliaceae</taxon>
        <taxon>Carboxylicivirga</taxon>
    </lineage>
</organism>
<dbReference type="EMBL" id="JAGUCO010000012">
    <property type="protein sequence ID" value="MBS2099564.1"/>
    <property type="molecule type" value="Genomic_DNA"/>
</dbReference>
<keyword evidence="10" id="KW-0675">Receptor</keyword>
<accession>A0ABS5JYK3</accession>
<proteinExistence type="inferred from homology"/>
<dbReference type="InterPro" id="IPR037066">
    <property type="entry name" value="Plug_dom_sf"/>
</dbReference>
<dbReference type="Gene3D" id="2.60.40.1120">
    <property type="entry name" value="Carboxypeptidase-like, regulatory domain"/>
    <property type="match status" value="1"/>
</dbReference>
<evidence type="ECO:0000313" key="10">
    <source>
        <dbReference type="EMBL" id="MBS2099564.1"/>
    </source>
</evidence>
<evidence type="ECO:0000256" key="8">
    <source>
        <dbReference type="PROSITE-ProRule" id="PRU01360"/>
    </source>
</evidence>
<name>A0ABS5JYK3_9BACT</name>
<protein>
    <submittedName>
        <fullName evidence="10">TonB-dependent receptor</fullName>
    </submittedName>
</protein>
<comment type="subcellular location">
    <subcellularLocation>
        <location evidence="1 8">Cell outer membrane</location>
        <topology evidence="1 8">Multi-pass membrane protein</topology>
    </subcellularLocation>
</comment>
<dbReference type="Gene3D" id="2.170.130.10">
    <property type="entry name" value="TonB-dependent receptor, plug domain"/>
    <property type="match status" value="1"/>
</dbReference>
<keyword evidence="6 8" id="KW-0472">Membrane</keyword>
<evidence type="ECO:0000256" key="5">
    <source>
        <dbReference type="ARBA" id="ARBA00022729"/>
    </source>
</evidence>
<keyword evidence="2 8" id="KW-0813">Transport</keyword>
<gene>
    <name evidence="10" type="ORF">KEM10_14815</name>
</gene>
<dbReference type="PROSITE" id="PS52016">
    <property type="entry name" value="TONB_DEPENDENT_REC_3"/>
    <property type="match status" value="1"/>
</dbReference>
<evidence type="ECO:0000256" key="6">
    <source>
        <dbReference type="ARBA" id="ARBA00023136"/>
    </source>
</evidence>
<dbReference type="PANTHER" id="PTHR30069">
    <property type="entry name" value="TONB-DEPENDENT OUTER MEMBRANE RECEPTOR"/>
    <property type="match status" value="1"/>
</dbReference>
<evidence type="ECO:0000256" key="3">
    <source>
        <dbReference type="ARBA" id="ARBA00022452"/>
    </source>
</evidence>
<keyword evidence="4 8" id="KW-0812">Transmembrane</keyword>
<evidence type="ECO:0000256" key="7">
    <source>
        <dbReference type="ARBA" id="ARBA00023237"/>
    </source>
</evidence>
<keyword evidence="5" id="KW-0732">Signal</keyword>
<dbReference type="Pfam" id="PF07715">
    <property type="entry name" value="Plug"/>
    <property type="match status" value="1"/>
</dbReference>
<keyword evidence="7 8" id="KW-0998">Cell outer membrane</keyword>
<evidence type="ECO:0000256" key="1">
    <source>
        <dbReference type="ARBA" id="ARBA00004571"/>
    </source>
</evidence>
<evidence type="ECO:0000259" key="9">
    <source>
        <dbReference type="Pfam" id="PF07715"/>
    </source>
</evidence>
<dbReference type="InterPro" id="IPR008969">
    <property type="entry name" value="CarboxyPept-like_regulatory"/>
</dbReference>
<dbReference type="RefSeq" id="WP_212216806.1">
    <property type="nucleotide sequence ID" value="NZ_JAGUCO010000012.1"/>
</dbReference>
<dbReference type="SUPFAM" id="SSF49464">
    <property type="entry name" value="Carboxypeptidase regulatory domain-like"/>
    <property type="match status" value="1"/>
</dbReference>